<dbReference type="AlphaFoldDB" id="A0A5Q0Q871"/>
<evidence type="ECO:0000313" key="2">
    <source>
        <dbReference type="EMBL" id="QGA26175.1"/>
    </source>
</evidence>
<proteinExistence type="predicted"/>
<keyword evidence="3" id="KW-1185">Reference proteome</keyword>
<dbReference type="RefSeq" id="WP_153510771.1">
    <property type="nucleotide sequence ID" value="NZ_CP045652.1"/>
</dbReference>
<evidence type="ECO:0000256" key="1">
    <source>
        <dbReference type="SAM" id="SignalP"/>
    </source>
</evidence>
<feature type="signal peptide" evidence="1">
    <location>
        <begin position="1"/>
        <end position="21"/>
    </location>
</feature>
<sequence length="317" mass="35756">MRTLYISLLFLFLVLDGAAQAKKPTIMVVPSRQWCFSKGYFQEVDNFGTLEKVPDYREALDDNPDLLLVISKINNLFSDRGFPLKDLSQMLSSISRSNAEDMALSLDREASGKGAIAESLFDKVRNTAKADILIELQWTVNSAGPRRSITYIMRGLDAYSDKQVAGAEGTGSPSVSAETAVLLEEAVLQHIDNFNARLTAHFDDLFVNGREIKVEFRKDSNWQYDFESEFNGDELSFAIEDWVAANTVKNRFSTDEATDTKLVFNQVRIGMFDENQRAMDARAYGRNIQRFLKSKFNIESKIVTKGLGYVQMICGQK</sequence>
<dbReference type="Proteomes" id="UP000326921">
    <property type="component" value="Chromosome"/>
</dbReference>
<feature type="chain" id="PRO_5025062391" evidence="1">
    <location>
        <begin position="22"/>
        <end position="317"/>
    </location>
</feature>
<gene>
    <name evidence="2" type="ORF">GFH32_07470</name>
</gene>
<name>A0A5Q0Q871_9SPHI</name>
<reference evidence="2 3" key="1">
    <citation type="submission" date="2019-10" db="EMBL/GenBank/DDBJ databases">
        <authorList>
            <person name="Dong K."/>
        </authorList>
    </citation>
    <scope>NUCLEOTIDE SEQUENCE [LARGE SCALE GENOMIC DNA]</scope>
    <source>
        <strain evidence="3">dk4302</strain>
    </source>
</reference>
<dbReference type="KEGG" id="sphe:GFH32_07470"/>
<keyword evidence="1" id="KW-0732">Signal</keyword>
<accession>A0A5Q0Q871</accession>
<dbReference type="InterPro" id="IPR046173">
    <property type="entry name" value="DUF6175"/>
</dbReference>
<dbReference type="Pfam" id="PF19672">
    <property type="entry name" value="DUF6175"/>
    <property type="match status" value="1"/>
</dbReference>
<organism evidence="2 3">
    <name type="scientific">Sphingobacterium zhuxiongii</name>
    <dbReference type="NCBI Taxonomy" id="2662364"/>
    <lineage>
        <taxon>Bacteria</taxon>
        <taxon>Pseudomonadati</taxon>
        <taxon>Bacteroidota</taxon>
        <taxon>Sphingobacteriia</taxon>
        <taxon>Sphingobacteriales</taxon>
        <taxon>Sphingobacteriaceae</taxon>
        <taxon>Sphingobacterium</taxon>
    </lineage>
</organism>
<protein>
    <submittedName>
        <fullName evidence="2">Uncharacterized protein</fullName>
    </submittedName>
</protein>
<dbReference type="EMBL" id="CP045652">
    <property type="protein sequence ID" value="QGA26175.1"/>
    <property type="molecule type" value="Genomic_DNA"/>
</dbReference>
<evidence type="ECO:0000313" key="3">
    <source>
        <dbReference type="Proteomes" id="UP000326921"/>
    </source>
</evidence>